<organism evidence="3">
    <name type="scientific">Brugia pahangi</name>
    <name type="common">Filarial nematode worm</name>
    <dbReference type="NCBI Taxonomy" id="6280"/>
    <lineage>
        <taxon>Eukaryota</taxon>
        <taxon>Metazoa</taxon>
        <taxon>Ecdysozoa</taxon>
        <taxon>Nematoda</taxon>
        <taxon>Chromadorea</taxon>
        <taxon>Rhabditida</taxon>
        <taxon>Spirurina</taxon>
        <taxon>Spiruromorpha</taxon>
        <taxon>Filarioidea</taxon>
        <taxon>Onchocercidae</taxon>
        <taxon>Brugia</taxon>
    </lineage>
</organism>
<dbReference type="Proteomes" id="UP000278627">
    <property type="component" value="Unassembled WGS sequence"/>
</dbReference>
<evidence type="ECO:0000313" key="2">
    <source>
        <dbReference type="Proteomes" id="UP000278627"/>
    </source>
</evidence>
<proteinExistence type="predicted"/>
<dbReference type="EMBL" id="UZAD01013503">
    <property type="protein sequence ID" value="VDN95231.1"/>
    <property type="molecule type" value="Genomic_DNA"/>
</dbReference>
<reference evidence="3" key="1">
    <citation type="submission" date="2017-02" db="UniProtKB">
        <authorList>
            <consortium name="WormBaseParasite"/>
        </authorList>
    </citation>
    <scope>IDENTIFICATION</scope>
</reference>
<gene>
    <name evidence="1" type="ORF">BPAG_LOCUS14046</name>
</gene>
<dbReference type="WBParaSite" id="BPAG_0001411801-mRNA-1">
    <property type="protein sequence ID" value="BPAG_0001411801-mRNA-1"/>
    <property type="gene ID" value="BPAG_0001411801"/>
</dbReference>
<protein>
    <submittedName>
        <fullName evidence="3">SAM-dependent MTase TRM10-type domain-containing protein</fullName>
    </submittedName>
</protein>
<accession>A0A0N4TYL9</accession>
<dbReference type="AlphaFoldDB" id="A0A0N4TYL9"/>
<name>A0A0N4TYL9_BRUPA</name>
<keyword evidence="2" id="KW-1185">Reference proteome</keyword>
<reference evidence="1 2" key="2">
    <citation type="submission" date="2018-11" db="EMBL/GenBank/DDBJ databases">
        <authorList>
            <consortium name="Pathogen Informatics"/>
        </authorList>
    </citation>
    <scope>NUCLEOTIDE SEQUENCE [LARGE SCALE GENOMIC DNA]</scope>
</reference>
<evidence type="ECO:0000313" key="3">
    <source>
        <dbReference type="WBParaSite" id="BPAG_0001411801-mRNA-1"/>
    </source>
</evidence>
<evidence type="ECO:0000313" key="1">
    <source>
        <dbReference type="EMBL" id="VDN95231.1"/>
    </source>
</evidence>
<sequence>MLGSQSLSFLLNRATKSFRSSNRHEVTLGNNDHQKKAFSHYAFWNQQKQTLLRSLDTLSISNLHGQRCTKTNYFVIVVDCGGCDCSAFIHKLLKSTGSSMTTDRQTNVISFRIGNLVKHMTLAEVNFEKHDLWSTLDFDGCILLYSTRNSNSYKYAMKKLSQLRDLMEKCLLWLIGIASDPASPSTIPRITSYEQAKADSLKMNARYWEVIPDGKTPRSPLVYHKIVMELISLIDNSNIDAFPPDKIIFEFNKQSQAIRKVSKSCEYISFT</sequence>